<evidence type="ECO:0000313" key="2">
    <source>
        <dbReference type="EMBL" id="WVZ73775.1"/>
    </source>
</evidence>
<dbReference type="Pfam" id="PF06639">
    <property type="entry name" value="BAP"/>
    <property type="match status" value="1"/>
</dbReference>
<dbReference type="AlphaFoldDB" id="A0AAQ3TL04"/>
<dbReference type="Proteomes" id="UP001341281">
    <property type="component" value="Chromosome 05"/>
</dbReference>
<evidence type="ECO:0000256" key="1">
    <source>
        <dbReference type="SAM" id="SignalP"/>
    </source>
</evidence>
<feature type="signal peptide" evidence="1">
    <location>
        <begin position="1"/>
        <end position="29"/>
    </location>
</feature>
<sequence>MHPNSMKNMRNKCGVLALTLFLFAFDAQCRPHKQQLQLHVRSDARRDQQAYYYRLTNTTVDDESKLILKFCTKEECPGVIGLGCYCCKMINKCYITLEECWANCPTCNPKCPSN</sequence>
<name>A0AAQ3TL04_PASNO</name>
<dbReference type="InterPro" id="IPR009540">
    <property type="entry name" value="BAP"/>
</dbReference>
<protein>
    <recommendedName>
        <fullName evidence="4">Embryo surrounding factor 1 brassicaceae domain-containing protein</fullName>
    </recommendedName>
</protein>
<dbReference type="EMBL" id="CP144749">
    <property type="protein sequence ID" value="WVZ73775.1"/>
    <property type="molecule type" value="Genomic_DNA"/>
</dbReference>
<evidence type="ECO:0008006" key="4">
    <source>
        <dbReference type="Google" id="ProtNLM"/>
    </source>
</evidence>
<reference evidence="2 3" key="1">
    <citation type="submission" date="2024-02" db="EMBL/GenBank/DDBJ databases">
        <title>High-quality chromosome-scale genome assembly of Pensacola bahiagrass (Paspalum notatum Flugge var. saurae).</title>
        <authorList>
            <person name="Vega J.M."/>
            <person name="Podio M."/>
            <person name="Orjuela J."/>
            <person name="Siena L.A."/>
            <person name="Pessino S.C."/>
            <person name="Combes M.C."/>
            <person name="Mariac C."/>
            <person name="Albertini E."/>
            <person name="Pupilli F."/>
            <person name="Ortiz J.P.A."/>
            <person name="Leblanc O."/>
        </authorList>
    </citation>
    <scope>NUCLEOTIDE SEQUENCE [LARGE SCALE GENOMIC DNA]</scope>
    <source>
        <strain evidence="2">R1</strain>
        <tissue evidence="2">Leaf</tissue>
    </source>
</reference>
<evidence type="ECO:0000313" key="3">
    <source>
        <dbReference type="Proteomes" id="UP001341281"/>
    </source>
</evidence>
<accession>A0AAQ3TL04</accession>
<feature type="chain" id="PRO_5042936084" description="Embryo surrounding factor 1 brassicaceae domain-containing protein" evidence="1">
    <location>
        <begin position="30"/>
        <end position="114"/>
    </location>
</feature>
<organism evidence="2 3">
    <name type="scientific">Paspalum notatum var. saurae</name>
    <dbReference type="NCBI Taxonomy" id="547442"/>
    <lineage>
        <taxon>Eukaryota</taxon>
        <taxon>Viridiplantae</taxon>
        <taxon>Streptophyta</taxon>
        <taxon>Embryophyta</taxon>
        <taxon>Tracheophyta</taxon>
        <taxon>Spermatophyta</taxon>
        <taxon>Magnoliopsida</taxon>
        <taxon>Liliopsida</taxon>
        <taxon>Poales</taxon>
        <taxon>Poaceae</taxon>
        <taxon>PACMAD clade</taxon>
        <taxon>Panicoideae</taxon>
        <taxon>Andropogonodae</taxon>
        <taxon>Paspaleae</taxon>
        <taxon>Paspalinae</taxon>
        <taxon>Paspalum</taxon>
    </lineage>
</organism>
<keyword evidence="1" id="KW-0732">Signal</keyword>
<keyword evidence="3" id="KW-1185">Reference proteome</keyword>
<proteinExistence type="predicted"/>
<gene>
    <name evidence="2" type="ORF">U9M48_022051</name>
</gene>